<sequence>MNYKIKSRIWIEVDDQVLLGHGRVELLKAINKCGSLSKGARSLDMSYKKAWDLVDAMNKAAKQPLVETAIGGKNGGGATVTPYGTALVNAFDDINKKCWKFLDNQTKNIKDL</sequence>
<dbReference type="PANTHER" id="PTHR30432:SF1">
    <property type="entry name" value="DNA-BINDING TRANSCRIPTIONAL DUAL REGULATOR MODE"/>
    <property type="match status" value="1"/>
</dbReference>
<dbReference type="Proteomes" id="UP000183209">
    <property type="component" value="Unassembled WGS sequence"/>
</dbReference>
<protein>
    <submittedName>
        <fullName evidence="1">Molybdate transport system regulatory protein</fullName>
    </submittedName>
</protein>
<dbReference type="Gene3D" id="1.10.10.10">
    <property type="entry name" value="Winged helix-like DNA-binding domain superfamily/Winged helix DNA-binding domain"/>
    <property type="match status" value="1"/>
</dbReference>
<organism evidence="1 2">
    <name type="scientific">Zhouia amylolytica</name>
    <dbReference type="NCBI Taxonomy" id="376730"/>
    <lineage>
        <taxon>Bacteria</taxon>
        <taxon>Pseudomonadati</taxon>
        <taxon>Bacteroidota</taxon>
        <taxon>Flavobacteriia</taxon>
        <taxon>Flavobacteriales</taxon>
        <taxon>Flavobacteriaceae</taxon>
        <taxon>Zhouia</taxon>
    </lineage>
</organism>
<accession>A0A1I6QG89</accession>
<dbReference type="AlphaFoldDB" id="A0A1I6QG89"/>
<evidence type="ECO:0000313" key="1">
    <source>
        <dbReference type="EMBL" id="SFS51464.1"/>
    </source>
</evidence>
<dbReference type="SUPFAM" id="SSF46785">
    <property type="entry name" value="Winged helix' DNA-binding domain"/>
    <property type="match status" value="1"/>
</dbReference>
<proteinExistence type="predicted"/>
<dbReference type="OrthoDB" id="9805928at2"/>
<dbReference type="EMBL" id="FPAG01000002">
    <property type="protein sequence ID" value="SFS51464.1"/>
    <property type="molecule type" value="Genomic_DNA"/>
</dbReference>
<dbReference type="RefSeq" id="WP_038264878.1">
    <property type="nucleotide sequence ID" value="NZ_FPAG01000002.1"/>
</dbReference>
<reference evidence="1 2" key="1">
    <citation type="submission" date="2016-10" db="EMBL/GenBank/DDBJ databases">
        <authorList>
            <person name="de Groot N.N."/>
        </authorList>
    </citation>
    <scope>NUCLEOTIDE SEQUENCE [LARGE SCALE GENOMIC DNA]</scope>
    <source>
        <strain evidence="1 2">CGMCC 1.6114</strain>
    </source>
</reference>
<gene>
    <name evidence="1" type="ORF">SAMN04487906_0642</name>
</gene>
<dbReference type="InterPro" id="IPR051815">
    <property type="entry name" value="Molybdate_resp_trans_reg"/>
</dbReference>
<dbReference type="PANTHER" id="PTHR30432">
    <property type="entry name" value="TRANSCRIPTIONAL REGULATOR MODE"/>
    <property type="match status" value="1"/>
</dbReference>
<evidence type="ECO:0000313" key="2">
    <source>
        <dbReference type="Proteomes" id="UP000183209"/>
    </source>
</evidence>
<name>A0A1I6QG89_9FLAO</name>
<dbReference type="InterPro" id="IPR036388">
    <property type="entry name" value="WH-like_DNA-bd_sf"/>
</dbReference>
<dbReference type="InterPro" id="IPR036390">
    <property type="entry name" value="WH_DNA-bd_sf"/>
</dbReference>